<dbReference type="STRING" id="77020.A0A0M8MY24"/>
<gene>
    <name evidence="8" type="ORF">Malapachy_3662</name>
</gene>
<evidence type="ECO:0000313" key="8">
    <source>
        <dbReference type="EMBL" id="KOS15861.1"/>
    </source>
</evidence>
<accession>A0A0M8MY24</accession>
<dbReference type="CDD" id="cd02961">
    <property type="entry name" value="PDI_a_family"/>
    <property type="match status" value="2"/>
</dbReference>
<dbReference type="GeneID" id="28730000"/>
<evidence type="ECO:0000313" key="9">
    <source>
        <dbReference type="Proteomes" id="UP000037751"/>
    </source>
</evidence>
<keyword evidence="4 5" id="KW-0472">Membrane</keyword>
<dbReference type="GO" id="GO:0005783">
    <property type="term" value="C:endoplasmic reticulum"/>
    <property type="evidence" value="ECO:0007669"/>
    <property type="project" value="TreeGrafter"/>
</dbReference>
<name>A0A0M8MY24_9BASI</name>
<comment type="subcellular location">
    <subcellularLocation>
        <location evidence="1">Membrane</location>
        <topology evidence="1">Single-pass membrane protein</topology>
    </subcellularLocation>
</comment>
<organism evidence="8 9">
    <name type="scientific">Malassezia pachydermatis</name>
    <dbReference type="NCBI Taxonomy" id="77020"/>
    <lineage>
        <taxon>Eukaryota</taxon>
        <taxon>Fungi</taxon>
        <taxon>Dikarya</taxon>
        <taxon>Basidiomycota</taxon>
        <taxon>Ustilaginomycotina</taxon>
        <taxon>Malasseziomycetes</taxon>
        <taxon>Malasseziales</taxon>
        <taxon>Malasseziaceae</taxon>
        <taxon>Malassezia</taxon>
    </lineage>
</organism>
<sequence>MRYTAVLAWAVLLLSALSAVAAPVEDPFGVERALTPSNFSLTQSGAWLVEFYSPRCFHCRNFAPKWHQVVQNVDDLSQDPEAPFTLARVNCYEWMDLCSQQEVPFFPDGKLYVDGQLVNKDVLGDKEGSPGQNAEKLIDFVKTEAQAYKARKLGVPITTTAVEPTRTTTTATTTKPGAIGASTTTLEEATPSSAPLAHVQRLTEFGEAPIETVDQLTAFLGADRGQGPSFVKFYSPSCPHCRAMAQAYEEAAAAMLGQVNPLAINCQKYMDVCTQFAVDAWPTLQLFRNGTKSTYDIHAKRTKGLFLSWLAEQGVYTLFPRVDASQLDATLQKDPSAVLYVMPASDVERRMVEQASFQLSSSTPFYVSTDATVARRYGLAGSALLVFAGNARVPMAQLPLTSVRGFHEDTASAAMAQWLSVQSQPVLTEVSGSALQDTMQEAPAIVLGVFSSSSQADILDALIQSLHDLSMSWRTSSDLSHRPFRFLWLDVDRFPSLLADKYHIRLDHTPALFAMARSTSMMYMYPEDHSGSWLETKNGIQWLDDISQGRAHGKPFGTVLSRTMTNVRTSSPSVVRTHPSLTLLVFVGVLLLFPRVRRSVWRKSGASQGYRKIV</sequence>
<dbReference type="GO" id="GO:0016020">
    <property type="term" value="C:membrane"/>
    <property type="evidence" value="ECO:0007669"/>
    <property type="project" value="UniProtKB-SubCell"/>
</dbReference>
<dbReference type="OrthoDB" id="72053at2759"/>
<dbReference type="PANTHER" id="PTHR46426">
    <property type="entry name" value="PROTEIN DISULFIDE-ISOMERASE TMX3"/>
    <property type="match status" value="1"/>
</dbReference>
<dbReference type="PANTHER" id="PTHR46426:SF1">
    <property type="entry name" value="PROTEIN DISULFIDE-ISOMERASE TMX3"/>
    <property type="match status" value="1"/>
</dbReference>
<feature type="transmembrane region" description="Helical" evidence="5">
    <location>
        <begin position="574"/>
        <end position="593"/>
    </location>
</feature>
<evidence type="ECO:0000256" key="5">
    <source>
        <dbReference type="SAM" id="Phobius"/>
    </source>
</evidence>
<dbReference type="EMBL" id="LGAV01000001">
    <property type="protein sequence ID" value="KOS15861.1"/>
    <property type="molecule type" value="Genomic_DNA"/>
</dbReference>
<evidence type="ECO:0000256" key="3">
    <source>
        <dbReference type="ARBA" id="ARBA00022989"/>
    </source>
</evidence>
<evidence type="ECO:0000256" key="2">
    <source>
        <dbReference type="ARBA" id="ARBA00022692"/>
    </source>
</evidence>
<evidence type="ECO:0000256" key="1">
    <source>
        <dbReference type="ARBA" id="ARBA00004167"/>
    </source>
</evidence>
<keyword evidence="2 5" id="KW-0812">Transmembrane</keyword>
<feature type="chain" id="PRO_5005818793" evidence="6">
    <location>
        <begin position="22"/>
        <end position="614"/>
    </location>
</feature>
<keyword evidence="9" id="KW-1185">Reference proteome</keyword>
<feature type="domain" description="Thioredoxin" evidence="7">
    <location>
        <begin position="13"/>
        <end position="146"/>
    </location>
</feature>
<dbReference type="Proteomes" id="UP000037751">
    <property type="component" value="Unassembled WGS sequence"/>
</dbReference>
<dbReference type="Gene3D" id="3.40.30.10">
    <property type="entry name" value="Glutaredoxin"/>
    <property type="match status" value="2"/>
</dbReference>
<dbReference type="InterPro" id="IPR052250">
    <property type="entry name" value="PDI_TMX3"/>
</dbReference>
<evidence type="ECO:0000256" key="6">
    <source>
        <dbReference type="SAM" id="SignalP"/>
    </source>
</evidence>
<dbReference type="InterPro" id="IPR036249">
    <property type="entry name" value="Thioredoxin-like_sf"/>
</dbReference>
<keyword evidence="6" id="KW-0732">Signal</keyword>
<evidence type="ECO:0000256" key="4">
    <source>
        <dbReference type="ARBA" id="ARBA00023136"/>
    </source>
</evidence>
<dbReference type="PROSITE" id="PS51352">
    <property type="entry name" value="THIOREDOXIN_2"/>
    <property type="match status" value="2"/>
</dbReference>
<comment type="caution">
    <text evidence="8">The sequence shown here is derived from an EMBL/GenBank/DDBJ whole genome shotgun (WGS) entry which is preliminary data.</text>
</comment>
<feature type="signal peptide" evidence="6">
    <location>
        <begin position="1"/>
        <end position="21"/>
    </location>
</feature>
<feature type="domain" description="Thioredoxin" evidence="7">
    <location>
        <begin position="188"/>
        <end position="315"/>
    </location>
</feature>
<dbReference type="AlphaFoldDB" id="A0A0M8MY24"/>
<protein>
    <submittedName>
        <fullName evidence="8">Thioredoxin-domain-containing protein</fullName>
    </submittedName>
</protein>
<dbReference type="SUPFAM" id="SSF52833">
    <property type="entry name" value="Thioredoxin-like"/>
    <property type="match status" value="2"/>
</dbReference>
<reference evidence="8 9" key="1">
    <citation type="submission" date="2015-07" db="EMBL/GenBank/DDBJ databases">
        <title>Draft Genome Sequence of Malassezia furfur CBS1878 and Malassezia pachydermatis CBS1879.</title>
        <authorList>
            <person name="Triana S."/>
            <person name="Ohm R."/>
            <person name="Gonzalez A."/>
            <person name="DeCock H."/>
            <person name="Restrepo S."/>
            <person name="Celis A."/>
        </authorList>
    </citation>
    <scope>NUCLEOTIDE SEQUENCE [LARGE SCALE GENOMIC DNA]</scope>
    <source>
        <strain evidence="8 9">CBS 1879</strain>
    </source>
</reference>
<dbReference type="InterPro" id="IPR013766">
    <property type="entry name" value="Thioredoxin_domain"/>
</dbReference>
<keyword evidence="3 5" id="KW-1133">Transmembrane helix</keyword>
<proteinExistence type="predicted"/>
<dbReference type="RefSeq" id="XP_017993493.1">
    <property type="nucleotide sequence ID" value="XM_018138124.1"/>
</dbReference>
<dbReference type="VEuPathDB" id="FungiDB:Malapachy_3662"/>
<dbReference type="Pfam" id="PF00085">
    <property type="entry name" value="Thioredoxin"/>
    <property type="match status" value="2"/>
</dbReference>
<evidence type="ECO:0000259" key="7">
    <source>
        <dbReference type="PROSITE" id="PS51352"/>
    </source>
</evidence>